<feature type="domain" description="Carrier" evidence="4">
    <location>
        <begin position="569"/>
        <end position="640"/>
    </location>
</feature>
<dbReference type="PANTHER" id="PTHR43439">
    <property type="entry name" value="PHENYLACETATE-COENZYME A LIGASE"/>
    <property type="match status" value="1"/>
</dbReference>
<dbReference type="Gene3D" id="3.40.50.12780">
    <property type="entry name" value="N-terminal domain of ligase-like"/>
    <property type="match status" value="1"/>
</dbReference>
<evidence type="ECO:0000313" key="6">
    <source>
        <dbReference type="EMBL" id="KAF2651929.1"/>
    </source>
</evidence>
<feature type="domain" description="AMP-dependent synthetase/ligase" evidence="3">
    <location>
        <begin position="77"/>
        <end position="335"/>
    </location>
</feature>
<dbReference type="Proteomes" id="UP000799324">
    <property type="component" value="Unassembled WGS sequence"/>
</dbReference>
<dbReference type="AlphaFoldDB" id="A0A6A6SW61"/>
<dbReference type="InterPro" id="IPR020845">
    <property type="entry name" value="AMP-binding_CS"/>
</dbReference>
<dbReference type="InterPro" id="IPR013120">
    <property type="entry name" value="FAR_NAD-bd"/>
</dbReference>
<dbReference type="SUPFAM" id="SSF56801">
    <property type="entry name" value="Acetyl-CoA synthetase-like"/>
    <property type="match status" value="1"/>
</dbReference>
<dbReference type="InterPro" id="IPR009081">
    <property type="entry name" value="PP-bd_ACP"/>
</dbReference>
<dbReference type="InterPro" id="IPR051414">
    <property type="entry name" value="Adenylate-forming_Reductase"/>
</dbReference>
<keyword evidence="2" id="KW-0597">Phosphoprotein</keyword>
<name>A0A6A6SW61_9PLEO</name>
<dbReference type="InterPro" id="IPR042099">
    <property type="entry name" value="ANL_N_sf"/>
</dbReference>
<reference evidence="6" key="1">
    <citation type="journal article" date="2020" name="Stud. Mycol.">
        <title>101 Dothideomycetes genomes: a test case for predicting lifestyles and emergence of pathogens.</title>
        <authorList>
            <person name="Haridas S."/>
            <person name="Albert R."/>
            <person name="Binder M."/>
            <person name="Bloem J."/>
            <person name="Labutti K."/>
            <person name="Salamov A."/>
            <person name="Andreopoulos B."/>
            <person name="Baker S."/>
            <person name="Barry K."/>
            <person name="Bills G."/>
            <person name="Bluhm B."/>
            <person name="Cannon C."/>
            <person name="Castanera R."/>
            <person name="Culley D."/>
            <person name="Daum C."/>
            <person name="Ezra D."/>
            <person name="Gonzalez J."/>
            <person name="Henrissat B."/>
            <person name="Kuo A."/>
            <person name="Liang C."/>
            <person name="Lipzen A."/>
            <person name="Lutzoni F."/>
            <person name="Magnuson J."/>
            <person name="Mondo S."/>
            <person name="Nolan M."/>
            <person name="Ohm R."/>
            <person name="Pangilinan J."/>
            <person name="Park H.-J."/>
            <person name="Ramirez L."/>
            <person name="Alfaro M."/>
            <person name="Sun H."/>
            <person name="Tritt A."/>
            <person name="Yoshinaga Y."/>
            <person name="Zwiers L.-H."/>
            <person name="Turgeon B."/>
            <person name="Goodwin S."/>
            <person name="Spatafora J."/>
            <person name="Crous P."/>
            <person name="Grigoriev I."/>
        </authorList>
    </citation>
    <scope>NUCLEOTIDE SEQUENCE</scope>
    <source>
        <strain evidence="6">CBS 122681</strain>
    </source>
</reference>
<dbReference type="OrthoDB" id="429813at2759"/>
<dbReference type="PROSITE" id="PS00455">
    <property type="entry name" value="AMP_BINDING"/>
    <property type="match status" value="1"/>
</dbReference>
<proteinExistence type="predicted"/>
<dbReference type="EMBL" id="MU004414">
    <property type="protein sequence ID" value="KAF2651929.1"/>
    <property type="molecule type" value="Genomic_DNA"/>
</dbReference>
<dbReference type="Pfam" id="PF00501">
    <property type="entry name" value="AMP-binding"/>
    <property type="match status" value="1"/>
</dbReference>
<dbReference type="InterPro" id="IPR036291">
    <property type="entry name" value="NAD(P)-bd_dom_sf"/>
</dbReference>
<dbReference type="PANTHER" id="PTHR43439:SF2">
    <property type="entry name" value="ENZYME, PUTATIVE (JCVI)-RELATED"/>
    <property type="match status" value="1"/>
</dbReference>
<accession>A0A6A6SW61</accession>
<gene>
    <name evidence="6" type="ORF">K491DRAFT_664764</name>
</gene>
<evidence type="ECO:0000259" key="5">
    <source>
        <dbReference type="Pfam" id="PF07993"/>
    </source>
</evidence>
<dbReference type="PROSITE" id="PS00012">
    <property type="entry name" value="PHOSPHOPANTETHEINE"/>
    <property type="match status" value="1"/>
</dbReference>
<dbReference type="InterPro" id="IPR000873">
    <property type="entry name" value="AMP-dep_synth/lig_dom"/>
</dbReference>
<dbReference type="Pfam" id="PF07993">
    <property type="entry name" value="NAD_binding_4"/>
    <property type="match status" value="1"/>
</dbReference>
<dbReference type="Pfam" id="PF23562">
    <property type="entry name" value="AMP-binding_C_3"/>
    <property type="match status" value="1"/>
</dbReference>
<keyword evidence="1" id="KW-0596">Phosphopantetheine</keyword>
<dbReference type="InterPro" id="IPR036736">
    <property type="entry name" value="ACP-like_sf"/>
</dbReference>
<evidence type="ECO:0000256" key="1">
    <source>
        <dbReference type="ARBA" id="ARBA00022450"/>
    </source>
</evidence>
<evidence type="ECO:0000259" key="3">
    <source>
        <dbReference type="Pfam" id="PF00501"/>
    </source>
</evidence>
<sequence>MTTYGTRLMPQALDSLASRTPSRTYACIATDPDVSRGFLEVSCQDMARCVDFMAHYIVEHFGSCPYPTDPETLAYIGTPDLRSAAVFLGAVKAGYKVLLPSPRNPAAMNVSLMQQTSCTKLLYAIEVTPVINGIVNCSPTIWVKEIGSFQEMLHSNPKHYPYDYDFATVKDRPVVILHSSGSTGTPKPIAMTHATFATLDNERNLPKTPGRRNRDYSVWDFEGRFYTVYPYFHLAGFLCLTVNPIFTEASSPVLGPPLMPPSGSLLKQIMRSQKLRALYLPPSICEQLLAEPNGIDFFKGLDFLCYTGAPFSPAAGAKLSTVTELCPLYGSTETFQVPQLAPRAPAEDWAWMEWNPHVKLEMRPYMDEDATYELVLFADSTTTKTSALNHNLPGVTEYPTKDLFRKHPAKPGLWQYSGRRDDIIVLSNGEKFNPVPLELMVQGHPRVTSALVFVMGKTQSALLVEVESSLRVDEKDNFVESLWPIIKDANQLLPSQGRIMRDMIILSNPEKPFARAGKGSVIRKMTYQLYQKEIDDIYTAMDVASSDAALTDDRAISHAFTIEQVTATVHDIVVETVSDAIELDPEDNLFSIGLDSLKSTHLLKRLKDFADWASGRKDTSWLNVRIVYQHPSIKELATLLYGFISTGKILDTASRQSRRVKMQALVDKYSRDLPITPKRTKGDRKSMTIAVIGTTGYLGPHILAKLLEGTEASTIYCLNRGVDAEKRTLSALERHPGALQQATTKLRFRKIELGTNRFGLYQVRYSELVSEVDVIIFNSWHPNFSLPLEAFEKPFLQAIRTATDWAIVSPRQPRITFISSIAAVGNWSTVHPLDPVIPEEAAMNSDIAMEMGYGESKCVAEQLLVRANDIRNVPVSIVRAGQIGGPSIPTQGPWPEQAWLLSLIKSAKVLGVLPTKVASVDWIPVNTLAAGISNVALNVDQHDELSLRVFNMVHPRPRPWKVCMDAIERSLHVSAKEETLPKWLDRLEQAAEGSSIDAANLQAMEIQPFLRSLGEGREDLTRCHTSNAESMLGDVAQLSDALIADWFSSWKIED</sequence>
<evidence type="ECO:0000313" key="7">
    <source>
        <dbReference type="Proteomes" id="UP000799324"/>
    </source>
</evidence>
<evidence type="ECO:0000259" key="4">
    <source>
        <dbReference type="Pfam" id="PF00550"/>
    </source>
</evidence>
<dbReference type="SUPFAM" id="SSF47336">
    <property type="entry name" value="ACP-like"/>
    <property type="match status" value="1"/>
</dbReference>
<dbReference type="SUPFAM" id="SSF51735">
    <property type="entry name" value="NAD(P)-binding Rossmann-fold domains"/>
    <property type="match status" value="1"/>
</dbReference>
<dbReference type="Gene3D" id="3.40.50.720">
    <property type="entry name" value="NAD(P)-binding Rossmann-like Domain"/>
    <property type="match status" value="1"/>
</dbReference>
<dbReference type="InterPro" id="IPR006162">
    <property type="entry name" value="Ppantetheine_attach_site"/>
</dbReference>
<organism evidence="6 7">
    <name type="scientific">Lophiostoma macrostomum CBS 122681</name>
    <dbReference type="NCBI Taxonomy" id="1314788"/>
    <lineage>
        <taxon>Eukaryota</taxon>
        <taxon>Fungi</taxon>
        <taxon>Dikarya</taxon>
        <taxon>Ascomycota</taxon>
        <taxon>Pezizomycotina</taxon>
        <taxon>Dothideomycetes</taxon>
        <taxon>Pleosporomycetidae</taxon>
        <taxon>Pleosporales</taxon>
        <taxon>Lophiostomataceae</taxon>
        <taxon>Lophiostoma</taxon>
    </lineage>
</organism>
<dbReference type="Pfam" id="PF00550">
    <property type="entry name" value="PP-binding"/>
    <property type="match status" value="1"/>
</dbReference>
<evidence type="ECO:0000256" key="2">
    <source>
        <dbReference type="ARBA" id="ARBA00022553"/>
    </source>
</evidence>
<dbReference type="Gene3D" id="1.10.1200.10">
    <property type="entry name" value="ACP-like"/>
    <property type="match status" value="1"/>
</dbReference>
<feature type="domain" description="Thioester reductase (TE)" evidence="5">
    <location>
        <begin position="693"/>
        <end position="930"/>
    </location>
</feature>
<protein>
    <submittedName>
        <fullName evidence="6">Acetyl-CoA synthetase-like protein</fullName>
    </submittedName>
</protein>
<keyword evidence="7" id="KW-1185">Reference proteome</keyword>